<dbReference type="EMBL" id="NDXW01000004">
    <property type="protein sequence ID" value="RDH41699.1"/>
    <property type="molecule type" value="Genomic_DNA"/>
</dbReference>
<dbReference type="SMART" id="SM00701">
    <property type="entry name" value="PGRP"/>
    <property type="match status" value="1"/>
</dbReference>
<evidence type="ECO:0000313" key="5">
    <source>
        <dbReference type="EMBL" id="RDH41699.1"/>
    </source>
</evidence>
<dbReference type="Gene3D" id="3.40.80.10">
    <property type="entry name" value="Peptidoglycan recognition protein-like"/>
    <property type="match status" value="1"/>
</dbReference>
<dbReference type="SMART" id="SM00644">
    <property type="entry name" value="Ami_2"/>
    <property type="match status" value="1"/>
</dbReference>
<proteinExistence type="inferred from homology"/>
<comment type="caution">
    <text evidence="4">The sequence shown here is derived from an EMBL/GenBank/DDBJ whole genome shotgun (WGS) entry which is preliminary data.</text>
</comment>
<sequence length="140" mass="16123">MLNITKLVVHCSDTPNDRDVTAAEIHQWHIQRKWAGIGYHKTIRRNGVIEQGRPDYWQGAHVKGYNSTSLGVCLIGRDQFTDAQMQSLERVIQEWKAKYPNAEVCGHCDLDTHKTCPNFNVKSWWSVVADISQFNRTNQL</sequence>
<name>A0A4P9VGW1_9GAMM</name>
<dbReference type="EMBL" id="NDXW01000004">
    <property type="protein sequence ID" value="RDH41758.1"/>
    <property type="molecule type" value="Genomic_DNA"/>
</dbReference>
<dbReference type="InterPro" id="IPR015510">
    <property type="entry name" value="PGRP"/>
</dbReference>
<reference evidence="4 7" key="1">
    <citation type="submission" date="2017-04" db="EMBL/GenBank/DDBJ databases">
        <title>Draft genome sequence of Zooshikella ganghwensis VG4 isolated from Red Sea sediments.</title>
        <authorList>
            <person name="Rehman Z."/>
            <person name="Alam I."/>
            <person name="Kamau A."/>
            <person name="Bajic V."/>
            <person name="Leiknes T."/>
        </authorList>
    </citation>
    <scope>NUCLEOTIDE SEQUENCE [LARGE SCALE GENOMIC DNA]</scope>
    <source>
        <strain evidence="4 7">VG4</strain>
    </source>
</reference>
<dbReference type="PANTHER" id="PTHR11022">
    <property type="entry name" value="PEPTIDOGLYCAN RECOGNITION PROTEIN"/>
    <property type="match status" value="1"/>
</dbReference>
<evidence type="ECO:0000256" key="1">
    <source>
        <dbReference type="ARBA" id="ARBA00007553"/>
    </source>
</evidence>
<dbReference type="EMBL" id="NDXW01000006">
    <property type="protein sequence ID" value="RDH41609.1"/>
    <property type="molecule type" value="Genomic_DNA"/>
</dbReference>
<dbReference type="SUPFAM" id="SSF55846">
    <property type="entry name" value="N-acetylmuramoyl-L-alanine amidase-like"/>
    <property type="match status" value="1"/>
</dbReference>
<dbReference type="GO" id="GO:0009253">
    <property type="term" value="P:peptidoglycan catabolic process"/>
    <property type="evidence" value="ECO:0007669"/>
    <property type="project" value="InterPro"/>
</dbReference>
<comment type="similarity">
    <text evidence="1">Belongs to the N-acetylmuramoyl-L-alanine amidase 2 family.</text>
</comment>
<evidence type="ECO:0000259" key="2">
    <source>
        <dbReference type="SMART" id="SM00644"/>
    </source>
</evidence>
<organism evidence="4 7">
    <name type="scientific">Zooshikella ganghwensis</name>
    <dbReference type="NCBI Taxonomy" id="202772"/>
    <lineage>
        <taxon>Bacteria</taxon>
        <taxon>Pseudomonadati</taxon>
        <taxon>Pseudomonadota</taxon>
        <taxon>Gammaproteobacteria</taxon>
        <taxon>Oceanospirillales</taxon>
        <taxon>Zooshikellaceae</taxon>
        <taxon>Zooshikella</taxon>
    </lineage>
</organism>
<dbReference type="GO" id="GO:0008745">
    <property type="term" value="F:N-acetylmuramoyl-L-alanine amidase activity"/>
    <property type="evidence" value="ECO:0007669"/>
    <property type="project" value="InterPro"/>
</dbReference>
<protein>
    <submittedName>
        <fullName evidence="4">N-acetylmuramoyl-L-alanine amidase</fullName>
    </submittedName>
</protein>
<gene>
    <name evidence="5" type="ORF">B9G39_26945</name>
    <name evidence="6" type="ORF">B9G39_27250</name>
    <name evidence="4" type="ORF">B9G39_27490</name>
</gene>
<dbReference type="AlphaFoldDB" id="A0A4P9VGW1"/>
<evidence type="ECO:0000259" key="3">
    <source>
        <dbReference type="SMART" id="SM00701"/>
    </source>
</evidence>
<accession>A0A4P9VGW1</accession>
<keyword evidence="7" id="KW-1185">Reference proteome</keyword>
<dbReference type="PANTHER" id="PTHR11022:SF41">
    <property type="entry name" value="PEPTIDOGLYCAN-RECOGNITION PROTEIN LC-RELATED"/>
    <property type="match status" value="1"/>
</dbReference>
<dbReference type="Pfam" id="PF01510">
    <property type="entry name" value="Amidase_2"/>
    <property type="match status" value="1"/>
</dbReference>
<evidence type="ECO:0000313" key="4">
    <source>
        <dbReference type="EMBL" id="RDH41609.1"/>
    </source>
</evidence>
<evidence type="ECO:0000313" key="7">
    <source>
        <dbReference type="Proteomes" id="UP000257039"/>
    </source>
</evidence>
<dbReference type="Proteomes" id="UP000257039">
    <property type="component" value="Unassembled WGS sequence"/>
</dbReference>
<feature type="domain" description="N-acetylmuramoyl-L-alanine amidase" evidence="2">
    <location>
        <begin position="2"/>
        <end position="118"/>
    </location>
</feature>
<dbReference type="InterPro" id="IPR002502">
    <property type="entry name" value="Amidase_domain"/>
</dbReference>
<dbReference type="RefSeq" id="WP_094789663.1">
    <property type="nucleotide sequence ID" value="NZ_NDXW01000004.1"/>
</dbReference>
<dbReference type="GO" id="GO:0008270">
    <property type="term" value="F:zinc ion binding"/>
    <property type="evidence" value="ECO:0007669"/>
    <property type="project" value="InterPro"/>
</dbReference>
<feature type="domain" description="Peptidoglycan recognition protein family" evidence="3">
    <location>
        <begin position="2"/>
        <end position="111"/>
    </location>
</feature>
<evidence type="ECO:0000313" key="6">
    <source>
        <dbReference type="EMBL" id="RDH41758.1"/>
    </source>
</evidence>
<dbReference type="InterPro" id="IPR036505">
    <property type="entry name" value="Amidase/PGRP_sf"/>
</dbReference>
<dbReference type="CDD" id="cd06583">
    <property type="entry name" value="PGRP"/>
    <property type="match status" value="1"/>
</dbReference>
<dbReference type="InterPro" id="IPR006619">
    <property type="entry name" value="PGRP_domain_met/bac"/>
</dbReference>